<dbReference type="GO" id="GO:0005525">
    <property type="term" value="F:GTP binding"/>
    <property type="evidence" value="ECO:0007669"/>
    <property type="project" value="InterPro"/>
</dbReference>
<dbReference type="OrthoDB" id="8954335at2759"/>
<sequence>MELSRVTGGSASQRRARKISGLIHLCNFSPEFIPPFDDSDPAHLINKYLDMSNIVLASIGHPRGPGDTKSNHCKELSRRLQQILGSPLPAYRLANLDDPLNYGARRFDELLKIVASTVGDSGKQDTAVEDEVLDDGQPSDIVIPILGMSGAGKSKFINTLAGRNATQVGDGLRTQTQHLKPVVITHSGYAGRIILVDTPGFISDADVLERIRTWLARSYSADMKLAGIIYLHHLNQNRLLSTLEKNLDKIYDLCGNETAKNVILATSSWQVRRETAEKRENQLKTSWAKMMDLGSDIYHLLDSQVSGWEIIGRILGKTLPIPDVRPPDPPPIHSEPIKTENMLKHTREEPLNLVKAKTRKFPNLRRKQSILRQ</sequence>
<evidence type="ECO:0000313" key="2">
    <source>
        <dbReference type="EMBL" id="KAG5652038.1"/>
    </source>
</evidence>
<protein>
    <recommendedName>
        <fullName evidence="1">G domain-containing protein</fullName>
    </recommendedName>
</protein>
<dbReference type="InterPro" id="IPR006073">
    <property type="entry name" value="GTP-bd"/>
</dbReference>
<dbReference type="Gene3D" id="3.40.50.300">
    <property type="entry name" value="P-loop containing nucleotide triphosphate hydrolases"/>
    <property type="match status" value="1"/>
</dbReference>
<dbReference type="SUPFAM" id="SSF52540">
    <property type="entry name" value="P-loop containing nucleoside triphosphate hydrolases"/>
    <property type="match status" value="1"/>
</dbReference>
<reference evidence="2" key="2">
    <citation type="submission" date="2021-10" db="EMBL/GenBank/DDBJ databases">
        <title>Phylogenomics reveals ancestral predisposition of the termite-cultivated fungus Termitomyces towards a domesticated lifestyle.</title>
        <authorList>
            <person name="Auxier B."/>
            <person name="Grum-Grzhimaylo A."/>
            <person name="Cardenas M.E."/>
            <person name="Lodge J.D."/>
            <person name="Laessoe T."/>
            <person name="Pedersen O."/>
            <person name="Smith M.E."/>
            <person name="Kuyper T.W."/>
            <person name="Franco-Molano E.A."/>
            <person name="Baroni T.J."/>
            <person name="Aanen D.K."/>
        </authorList>
    </citation>
    <scope>NUCLEOTIDE SEQUENCE</scope>
    <source>
        <strain evidence="2">D49</strain>
    </source>
</reference>
<dbReference type="EMBL" id="JABCKI010000169">
    <property type="protein sequence ID" value="KAG5652038.1"/>
    <property type="molecule type" value="Genomic_DNA"/>
</dbReference>
<proteinExistence type="predicted"/>
<evidence type="ECO:0000313" key="3">
    <source>
        <dbReference type="Proteomes" id="UP000717328"/>
    </source>
</evidence>
<accession>A0A9P7GP17</accession>
<feature type="domain" description="G" evidence="1">
    <location>
        <begin position="145"/>
        <end position="247"/>
    </location>
</feature>
<dbReference type="InterPro" id="IPR027417">
    <property type="entry name" value="P-loop_NTPase"/>
</dbReference>
<gene>
    <name evidence="2" type="ORF">H0H81_006529</name>
</gene>
<name>A0A9P7GP17_9AGAR</name>
<dbReference type="Proteomes" id="UP000717328">
    <property type="component" value="Unassembled WGS sequence"/>
</dbReference>
<keyword evidence="3" id="KW-1185">Reference proteome</keyword>
<dbReference type="Pfam" id="PF01926">
    <property type="entry name" value="MMR_HSR1"/>
    <property type="match status" value="1"/>
</dbReference>
<dbReference type="AlphaFoldDB" id="A0A9P7GP17"/>
<comment type="caution">
    <text evidence="2">The sequence shown here is derived from an EMBL/GenBank/DDBJ whole genome shotgun (WGS) entry which is preliminary data.</text>
</comment>
<dbReference type="CDD" id="cd00882">
    <property type="entry name" value="Ras_like_GTPase"/>
    <property type="match status" value="1"/>
</dbReference>
<evidence type="ECO:0000259" key="1">
    <source>
        <dbReference type="Pfam" id="PF01926"/>
    </source>
</evidence>
<organism evidence="2 3">
    <name type="scientific">Sphagnurus paluster</name>
    <dbReference type="NCBI Taxonomy" id="117069"/>
    <lineage>
        <taxon>Eukaryota</taxon>
        <taxon>Fungi</taxon>
        <taxon>Dikarya</taxon>
        <taxon>Basidiomycota</taxon>
        <taxon>Agaricomycotina</taxon>
        <taxon>Agaricomycetes</taxon>
        <taxon>Agaricomycetidae</taxon>
        <taxon>Agaricales</taxon>
        <taxon>Tricholomatineae</taxon>
        <taxon>Lyophyllaceae</taxon>
        <taxon>Sphagnurus</taxon>
    </lineage>
</organism>
<reference evidence="2" key="1">
    <citation type="submission" date="2021-02" db="EMBL/GenBank/DDBJ databases">
        <authorList>
            <person name="Nieuwenhuis M."/>
            <person name="Van De Peppel L.J.J."/>
        </authorList>
    </citation>
    <scope>NUCLEOTIDE SEQUENCE</scope>
    <source>
        <strain evidence="2">D49</strain>
    </source>
</reference>